<dbReference type="PROSITE" id="PS52053">
    <property type="entry name" value="NEL"/>
    <property type="match status" value="1"/>
</dbReference>
<gene>
    <name evidence="7" type="ORF">EDF85_2667</name>
</gene>
<dbReference type="PANTHER" id="PTHR45752:SF195">
    <property type="entry name" value="LEUCINE-RICH REPEAT (LRR) FAMILY PROTEIN-RELATED"/>
    <property type="match status" value="1"/>
</dbReference>
<protein>
    <recommendedName>
        <fullName evidence="2">RING-type E3 ubiquitin transferase</fullName>
        <ecNumber evidence="2">2.3.2.27</ecNumber>
    </recommendedName>
</protein>
<dbReference type="InterPro" id="IPR050715">
    <property type="entry name" value="LRR-SigEffector_domain"/>
</dbReference>
<organism evidence="7 8">
    <name type="scientific">Pseudomonas putida</name>
    <name type="common">Arthrobacter siderocapsulatus</name>
    <dbReference type="NCBI Taxonomy" id="303"/>
    <lineage>
        <taxon>Bacteria</taxon>
        <taxon>Pseudomonadati</taxon>
        <taxon>Pseudomonadota</taxon>
        <taxon>Gammaproteobacteria</taxon>
        <taxon>Pseudomonadales</taxon>
        <taxon>Pseudomonadaceae</taxon>
        <taxon>Pseudomonas</taxon>
    </lineage>
</organism>
<dbReference type="InterPro" id="IPR032675">
    <property type="entry name" value="LRR_dom_sf"/>
</dbReference>
<evidence type="ECO:0000256" key="4">
    <source>
        <dbReference type="PROSITE-ProRule" id="PRU01398"/>
    </source>
</evidence>
<name>A0A9X8HI65_PSEPU</name>
<dbReference type="InterPro" id="IPR029487">
    <property type="entry name" value="NEL_dom"/>
</dbReference>
<dbReference type="SUPFAM" id="SSF52058">
    <property type="entry name" value="L domain-like"/>
    <property type="match status" value="1"/>
</dbReference>
<accession>A0A9X8HI65</accession>
<keyword evidence="4" id="KW-0833">Ubl conjugation pathway</keyword>
<dbReference type="RefSeq" id="WP_116053043.1">
    <property type="nucleotide sequence ID" value="NZ_RJUR01000013.1"/>
</dbReference>
<dbReference type="Proteomes" id="UP000269115">
    <property type="component" value="Unassembled WGS sequence"/>
</dbReference>
<dbReference type="GO" id="GO:0016874">
    <property type="term" value="F:ligase activity"/>
    <property type="evidence" value="ECO:0007669"/>
    <property type="project" value="UniProtKB-KW"/>
</dbReference>
<evidence type="ECO:0000259" key="6">
    <source>
        <dbReference type="PROSITE" id="PS52053"/>
    </source>
</evidence>
<dbReference type="InterPro" id="IPR001611">
    <property type="entry name" value="Leu-rich_rpt"/>
</dbReference>
<keyword evidence="4" id="KW-1035">Host cytoplasm</keyword>
<comment type="catalytic activity">
    <reaction evidence="1">
        <text>S-ubiquitinyl-[E2 ubiquitin-conjugating enzyme]-L-cysteine + [acceptor protein]-L-lysine = [E2 ubiquitin-conjugating enzyme]-L-cysteine + N(6)-ubiquitinyl-[acceptor protein]-L-lysine.</text>
        <dbReference type="EC" id="2.3.2.27"/>
    </reaction>
</comment>
<dbReference type="Gene3D" id="1.20.58.360">
    <property type="entry name" value="Shigella T3SS effector IpaH defines"/>
    <property type="match status" value="1"/>
</dbReference>
<feature type="region of interest" description="Disordered" evidence="5">
    <location>
        <begin position="538"/>
        <end position="567"/>
    </location>
</feature>
<dbReference type="PANTHER" id="PTHR45752">
    <property type="entry name" value="LEUCINE-RICH REPEAT-CONTAINING"/>
    <property type="match status" value="1"/>
</dbReference>
<keyword evidence="4" id="KW-0964">Secreted</keyword>
<dbReference type="EMBL" id="RJUR01000013">
    <property type="protein sequence ID" value="ROQ49882.1"/>
    <property type="molecule type" value="Genomic_DNA"/>
</dbReference>
<proteinExistence type="inferred from homology"/>
<reference evidence="7 8" key="1">
    <citation type="submission" date="2018-11" db="EMBL/GenBank/DDBJ databases">
        <title>Genomic analyses of the natural microbiome of Caenorhabditis elegans.</title>
        <authorList>
            <person name="Samuel B."/>
        </authorList>
    </citation>
    <scope>NUCLEOTIDE SEQUENCE [LARGE SCALE GENOMIC DNA]</scope>
    <source>
        <strain evidence="7 8">BIGb0473</strain>
    </source>
</reference>
<comment type="PTM">
    <text evidence="4">Ubiquitinated in the presence of host E1 ubiquitin-activating enzyme, E2 ubiquitin-conjugating enzyme and ubiquitin.</text>
</comment>
<evidence type="ECO:0000256" key="1">
    <source>
        <dbReference type="ARBA" id="ARBA00000900"/>
    </source>
</evidence>
<comment type="similarity">
    <text evidence="4">Belongs to the LRR-containing bacterial E3 ligase family.</text>
</comment>
<feature type="region of interest" description="Disordered" evidence="5">
    <location>
        <begin position="1177"/>
        <end position="1203"/>
    </location>
</feature>
<feature type="compositionally biased region" description="Polar residues" evidence="5">
    <location>
        <begin position="548"/>
        <end position="564"/>
    </location>
</feature>
<dbReference type="GO" id="GO:0005576">
    <property type="term" value="C:extracellular region"/>
    <property type="evidence" value="ECO:0007669"/>
    <property type="project" value="UniProtKB-UniRule"/>
</dbReference>
<keyword evidence="4" id="KW-0808">Transferase</keyword>
<dbReference type="Gene3D" id="3.80.10.10">
    <property type="entry name" value="Ribonuclease Inhibitor"/>
    <property type="match status" value="1"/>
</dbReference>
<feature type="active site" description="Glycyl thioester intermediate" evidence="4">
    <location>
        <position position="1290"/>
    </location>
</feature>
<evidence type="ECO:0000256" key="3">
    <source>
        <dbReference type="ARBA" id="ARBA00023026"/>
    </source>
</evidence>
<evidence type="ECO:0000256" key="2">
    <source>
        <dbReference type="ARBA" id="ARBA00012483"/>
    </source>
</evidence>
<sequence>MPTSNTDAQVRQFDTLFSPLETQEQPAWLQQASPEQRRQLHQYQVLGRLARRRATQAFAQVQSLYTYNLLDLSAKDFATVTAQVFHRVQQRRSLDEVYLTYLQAMLQRRTLLDAKQDAYLATLREEYSIAHIRGHLGRQGRQLLEWIIGAYPDGSVEFPQQGPYFGPDVTVCASLRLFDDLLVPGILLLGPPVDDAPCVAYMPGHPQHPLKQYPSRTHFFSNLRGALASTAFQQYFLRFIPLRHQQRVVSSWQASDAMLDLPMDTSALDQGLRWFVQKHMIERLLDDARLLIPTTPQQADSLNTLCTPFASALEAHLLIGAGAGLCCTEEDEGQAPSQWVTPLRVIKPAPADYRRWLPDLSSYRLDAASSPTGQPDAMGLYTQGTHKAIMINQAFYRVEQAPEGHWQIRHPTDKDAYCPPLYHNGAGAWHHRHEQPQRWERLSLLRRMGPLAAGFDDARLLELGRVSGADNSSLRQMYLRDRPAPALLVHVLQRARIQDQVARSMALIAQGLAVPAIDDVPQLQAFYQAVAVYLGKEPASRRTRRSGDSTPTPGDTATPCTTGCNPPPADLYDAWSPRLNRAIALHRFELAQLDTDHAVLELQQRYPNLPLSVAQRLLDENRQRIYAPLQATPPLPLPLDVAEQARALDHDARLSNALEGFTQPASINQDTFILAVRLLEHLDHWPVGTALLLRSGARFGTPLAALGQTDVDTTSVYLDEDEGWHAISATQVLLAQDTSEFGFYRALLHALGESRSARLGFGLNEPQRLHQRLMEMALARPTRARLLLGLPVQRSWLTTTANAPAQRSPSRGEQNMFNREPLHTRLERLISHHRLPIARRYVNAYIAHLLSQNQPIGAHVTQLEQERLQLDGSLDRWVEQSADATARAERTEVAQQLVRAWECRILRRRDEVRIDSQQALPPLSVTLPAVVALRVLDTPRIDGLAAFVQRFPNLHRLELVNLPLTELPQGLENLHRLSHLNLSRTRLTPTRLAELGTLGGLQTLILNDIDVPDFSWTAQHMTRLLTRDSLRILTLQGSSARFEQGVFAALQQATHLHTLNLAQNLISLSEQDIIDLGGLQRLVSLDLSANPLSRMPDVTRLQALEELDLSYLASPVDQWPTGLERLPRVHSADLRGLAIASVPEGAGLVRGLRMAYEYLPESQRQRFEDDMIATGNTLQDSDASSAGSSDSQGSTDVEPASVRHATALRDAPRLFEGMSADDQARARQLLEDNGSAVIEFFALLLRQDRLHALPPRHTAMRTRIQALIRGAFGQDLRRTLYEVALEAVSCIDRDAVVFSQLENLLHADLALASVGDAAAEGELIDMAISHWRALRLREHVSANLPGWRRLGHQIDYSEIELHFRIALTTRLGLRDQPATQAFTGYTRWVTPAMLDEACEAVLRSQMSQLPDYLYGQAYWQRYLDFAASPQLEQVNRWRDRISEYLDAVSNEELPPPLSEDEQARLRDILHLSGRLGLHEALPDMLSLNSSEYRAAYQALMKRVEQARMELTRTILREPRPGPSSRS</sequence>
<dbReference type="GO" id="GO:0061630">
    <property type="term" value="F:ubiquitin protein ligase activity"/>
    <property type="evidence" value="ECO:0007669"/>
    <property type="project" value="UniProtKB-EC"/>
</dbReference>
<evidence type="ECO:0000313" key="8">
    <source>
        <dbReference type="Proteomes" id="UP000269115"/>
    </source>
</evidence>
<feature type="compositionally biased region" description="Low complexity" evidence="5">
    <location>
        <begin position="1179"/>
        <end position="1194"/>
    </location>
</feature>
<dbReference type="PROSITE" id="PS51450">
    <property type="entry name" value="LRR"/>
    <property type="match status" value="1"/>
</dbReference>
<evidence type="ECO:0000313" key="7">
    <source>
        <dbReference type="EMBL" id="ROQ49882.1"/>
    </source>
</evidence>
<feature type="domain" description="NEL" evidence="6">
    <location>
        <begin position="1199"/>
        <end position="1526"/>
    </location>
</feature>
<dbReference type="GO" id="GO:0016567">
    <property type="term" value="P:protein ubiquitination"/>
    <property type="evidence" value="ECO:0007669"/>
    <property type="project" value="InterPro"/>
</dbReference>
<keyword evidence="3" id="KW-0843">Virulence</keyword>
<dbReference type="EC" id="2.3.2.27" evidence="2"/>
<keyword evidence="4" id="KW-0832">Ubl conjugation</keyword>
<comment type="caution">
    <text evidence="7">The sequence shown here is derived from an EMBL/GenBank/DDBJ whole genome shotgun (WGS) entry which is preliminary data.</text>
</comment>
<dbReference type="Pfam" id="PF14496">
    <property type="entry name" value="NEL"/>
    <property type="match status" value="1"/>
</dbReference>
<evidence type="ECO:0000256" key="5">
    <source>
        <dbReference type="SAM" id="MobiDB-lite"/>
    </source>
</evidence>
<keyword evidence="7" id="KW-0436">Ligase</keyword>